<dbReference type="PANTHER" id="PTHR47720">
    <property type="entry name" value="AQUAPORIN SIP2-1-RELATED"/>
    <property type="match status" value="1"/>
</dbReference>
<dbReference type="InterPro" id="IPR044226">
    <property type="entry name" value="SIP2-1-like"/>
</dbReference>
<feature type="transmembrane region" description="Helical" evidence="5">
    <location>
        <begin position="55"/>
        <end position="75"/>
    </location>
</feature>
<dbReference type="OrthoDB" id="1427348at2759"/>
<gene>
    <name evidence="6" type="ORF">GIB67_039981</name>
</gene>
<comment type="subcellular location">
    <subcellularLocation>
        <location evidence="1">Membrane</location>
        <topology evidence="1">Multi-pass membrane protein</topology>
    </subcellularLocation>
</comment>
<evidence type="ECO:0000313" key="7">
    <source>
        <dbReference type="Proteomes" id="UP000541444"/>
    </source>
</evidence>
<evidence type="ECO:0000256" key="3">
    <source>
        <dbReference type="ARBA" id="ARBA00022989"/>
    </source>
</evidence>
<accession>A0A7J7P3X1</accession>
<dbReference type="EMBL" id="JACGCM010000309">
    <property type="protein sequence ID" value="KAF6174030.1"/>
    <property type="molecule type" value="Genomic_DNA"/>
</dbReference>
<sequence>MWVWSGALIKLFVYNFMGLGSQHKGEIIKGCLSIFSMFMFVWLSKITKGGSYNPLTLLSPTIFGIFSGFLFTLCIRIPTQVLGSIAGVKLIL</sequence>
<comment type="caution">
    <text evidence="6">The sequence shown here is derived from an EMBL/GenBank/DDBJ whole genome shotgun (WGS) entry which is preliminary data.</text>
</comment>
<dbReference type="GO" id="GO:0016020">
    <property type="term" value="C:membrane"/>
    <property type="evidence" value="ECO:0007669"/>
    <property type="project" value="UniProtKB-SubCell"/>
</dbReference>
<proteinExistence type="predicted"/>
<dbReference type="Proteomes" id="UP000541444">
    <property type="component" value="Unassembled WGS sequence"/>
</dbReference>
<evidence type="ECO:0000256" key="2">
    <source>
        <dbReference type="ARBA" id="ARBA00022692"/>
    </source>
</evidence>
<keyword evidence="4 5" id="KW-0472">Membrane</keyword>
<name>A0A7J7P3X1_9MAGN</name>
<dbReference type="GO" id="GO:0015267">
    <property type="term" value="F:channel activity"/>
    <property type="evidence" value="ECO:0007669"/>
    <property type="project" value="InterPro"/>
</dbReference>
<organism evidence="6 7">
    <name type="scientific">Kingdonia uniflora</name>
    <dbReference type="NCBI Taxonomy" id="39325"/>
    <lineage>
        <taxon>Eukaryota</taxon>
        <taxon>Viridiplantae</taxon>
        <taxon>Streptophyta</taxon>
        <taxon>Embryophyta</taxon>
        <taxon>Tracheophyta</taxon>
        <taxon>Spermatophyta</taxon>
        <taxon>Magnoliopsida</taxon>
        <taxon>Ranunculales</taxon>
        <taxon>Circaeasteraceae</taxon>
        <taxon>Kingdonia</taxon>
    </lineage>
</organism>
<dbReference type="SUPFAM" id="SSF81338">
    <property type="entry name" value="Aquaporin-like"/>
    <property type="match status" value="1"/>
</dbReference>
<reference evidence="6 7" key="1">
    <citation type="journal article" date="2020" name="IScience">
        <title>Genome Sequencing of the Endangered Kingdonia uniflora (Circaeasteraceae, Ranunculales) Reveals Potential Mechanisms of Evolutionary Specialization.</title>
        <authorList>
            <person name="Sun Y."/>
            <person name="Deng T."/>
            <person name="Zhang A."/>
            <person name="Moore M.J."/>
            <person name="Landis J.B."/>
            <person name="Lin N."/>
            <person name="Zhang H."/>
            <person name="Zhang X."/>
            <person name="Huang J."/>
            <person name="Zhang X."/>
            <person name="Sun H."/>
            <person name="Wang H."/>
        </authorList>
    </citation>
    <scope>NUCLEOTIDE SEQUENCE [LARGE SCALE GENOMIC DNA]</scope>
    <source>
        <strain evidence="6">TB1705</strain>
        <tissue evidence="6">Leaf</tissue>
    </source>
</reference>
<evidence type="ECO:0000313" key="6">
    <source>
        <dbReference type="EMBL" id="KAF6174030.1"/>
    </source>
</evidence>
<keyword evidence="3 5" id="KW-1133">Transmembrane helix</keyword>
<dbReference type="AlphaFoldDB" id="A0A7J7P3X1"/>
<protein>
    <submittedName>
        <fullName evidence="6">Uncharacterized protein</fullName>
    </submittedName>
</protein>
<feature type="transmembrane region" description="Helical" evidence="5">
    <location>
        <begin position="27"/>
        <end position="43"/>
    </location>
</feature>
<dbReference type="PANTHER" id="PTHR47720:SF1">
    <property type="entry name" value="AQUAPORIN SIP2-1-RELATED"/>
    <property type="match status" value="1"/>
</dbReference>
<dbReference type="InterPro" id="IPR023271">
    <property type="entry name" value="Aquaporin-like"/>
</dbReference>
<evidence type="ECO:0000256" key="4">
    <source>
        <dbReference type="ARBA" id="ARBA00023136"/>
    </source>
</evidence>
<evidence type="ECO:0000256" key="1">
    <source>
        <dbReference type="ARBA" id="ARBA00004141"/>
    </source>
</evidence>
<keyword evidence="2 5" id="KW-0812">Transmembrane</keyword>
<evidence type="ECO:0000256" key="5">
    <source>
        <dbReference type="SAM" id="Phobius"/>
    </source>
</evidence>
<keyword evidence="7" id="KW-1185">Reference proteome</keyword>